<dbReference type="Pfam" id="PF02145">
    <property type="entry name" value="Rap_GAP"/>
    <property type="match status" value="1"/>
</dbReference>
<dbReference type="PANTHER" id="PTHR15711">
    <property type="entry name" value="RAP GTPASE-ACTIVATING PROTEIN"/>
    <property type="match status" value="1"/>
</dbReference>
<evidence type="ECO:0000256" key="1">
    <source>
        <dbReference type="ARBA" id="ARBA00022468"/>
    </source>
</evidence>
<accession>A0A6B2L8L9</accession>
<dbReference type="Gene3D" id="3.40.50.11210">
    <property type="entry name" value="Rap/Ran-GAP"/>
    <property type="match status" value="1"/>
</dbReference>
<dbReference type="EMBL" id="GIBP01004390">
    <property type="protein sequence ID" value="NDV33359.1"/>
    <property type="molecule type" value="Transcribed_RNA"/>
</dbReference>
<name>A0A6B2L8L9_9EUKA</name>
<dbReference type="GO" id="GO:0005096">
    <property type="term" value="F:GTPase activator activity"/>
    <property type="evidence" value="ECO:0007669"/>
    <property type="project" value="UniProtKB-KW"/>
</dbReference>
<proteinExistence type="predicted"/>
<keyword evidence="1" id="KW-0343">GTPase activation</keyword>
<dbReference type="InterPro" id="IPR000331">
    <property type="entry name" value="Rap/Ran_GAP_dom"/>
</dbReference>
<dbReference type="InterPro" id="IPR050989">
    <property type="entry name" value="Rap1_Ran_GAP"/>
</dbReference>
<dbReference type="InterPro" id="IPR035974">
    <property type="entry name" value="Rap/Ran-GAP_sf"/>
</dbReference>
<dbReference type="GO" id="GO:0051056">
    <property type="term" value="P:regulation of small GTPase mediated signal transduction"/>
    <property type="evidence" value="ECO:0007669"/>
    <property type="project" value="InterPro"/>
</dbReference>
<sequence>MGGAKEWEEDFKLELEDEDKHSPYYKQNFENQPHFNYIGGTTSVAPFIVSIKQEEKLKKKKFNWRVIVWEKTENHLLFIEASSKQKCIKKLKADHLPNLLATVDLQEVTKQHDAFVQELVHMEDRLLIKAYKFGVVYCKAGQTDECEMFSNRDGSPEFEEFLGSIAKKVPLKGHPGYGGGLDLKTNTTGTMTYVTKFKQFEIIFHVSTYLPYMEQNPQQLQRKAHIGNDVVVIVFQDGPNGGFRPSTISSKFNHVYAVVQPRALGKGAVTKYNFSIVSKSGVRIHGPVLPPPPVVFPQGEEFRQFLLTKLINAERAAYFAPGFAQTRTRRMWLEEIVEKYKD</sequence>
<reference evidence="3" key="1">
    <citation type="journal article" date="2020" name="J. Eukaryot. Microbiol.">
        <title>De novo Sequencing, Assembly and Annotation of the Transcriptome for the Free-Living Testate Amoeba Arcella intermedia.</title>
        <authorList>
            <person name="Ribeiro G.M."/>
            <person name="Porfirio-Sousa A.L."/>
            <person name="Maurer-Alcala X.X."/>
            <person name="Katz L.A."/>
            <person name="Lahr D.J.G."/>
        </authorList>
    </citation>
    <scope>NUCLEOTIDE SEQUENCE</scope>
</reference>
<evidence type="ECO:0000259" key="2">
    <source>
        <dbReference type="PROSITE" id="PS50085"/>
    </source>
</evidence>
<dbReference type="AlphaFoldDB" id="A0A6B2L8L9"/>
<evidence type="ECO:0000313" key="3">
    <source>
        <dbReference type="EMBL" id="NDV33359.1"/>
    </source>
</evidence>
<dbReference type="SUPFAM" id="SSF111347">
    <property type="entry name" value="Rap/Ran-GAP"/>
    <property type="match status" value="1"/>
</dbReference>
<protein>
    <recommendedName>
        <fullName evidence="2">Rap-GAP domain-containing protein</fullName>
    </recommendedName>
</protein>
<dbReference type="FunFam" id="3.40.50.11210:FF:000001">
    <property type="entry name" value="Ral GTPase-activating protein subunit alpha-1 isoform 1"/>
    <property type="match status" value="1"/>
</dbReference>
<organism evidence="3">
    <name type="scientific">Arcella intermedia</name>
    <dbReference type="NCBI Taxonomy" id="1963864"/>
    <lineage>
        <taxon>Eukaryota</taxon>
        <taxon>Amoebozoa</taxon>
        <taxon>Tubulinea</taxon>
        <taxon>Elardia</taxon>
        <taxon>Arcellinida</taxon>
        <taxon>Sphaerothecina</taxon>
        <taxon>Arcellidae</taxon>
        <taxon>Arcella</taxon>
    </lineage>
</organism>
<feature type="domain" description="Rap-GAP" evidence="2">
    <location>
        <begin position="119"/>
        <end position="336"/>
    </location>
</feature>
<dbReference type="PROSITE" id="PS50085">
    <property type="entry name" value="RAPGAP"/>
    <property type="match status" value="1"/>
</dbReference>